<protein>
    <submittedName>
        <fullName evidence="1">Uncharacterized protein</fullName>
    </submittedName>
</protein>
<reference evidence="1 2" key="1">
    <citation type="submission" date="2024-12" db="EMBL/GenBank/DDBJ databases">
        <title>The unique morphological basis and parallel evolutionary history of personate flowers in Penstemon.</title>
        <authorList>
            <person name="Depatie T.H."/>
            <person name="Wessinger C.A."/>
        </authorList>
    </citation>
    <scope>NUCLEOTIDE SEQUENCE [LARGE SCALE GENOMIC DNA]</scope>
    <source>
        <strain evidence="1">WTNN_2</strain>
        <tissue evidence="1">Leaf</tissue>
    </source>
</reference>
<evidence type="ECO:0000313" key="1">
    <source>
        <dbReference type="EMBL" id="KAL3828222.1"/>
    </source>
</evidence>
<keyword evidence="2" id="KW-1185">Reference proteome</keyword>
<name>A0ABD3SUJ3_9LAMI</name>
<organism evidence="1 2">
    <name type="scientific">Penstemon smallii</name>
    <dbReference type="NCBI Taxonomy" id="265156"/>
    <lineage>
        <taxon>Eukaryota</taxon>
        <taxon>Viridiplantae</taxon>
        <taxon>Streptophyta</taxon>
        <taxon>Embryophyta</taxon>
        <taxon>Tracheophyta</taxon>
        <taxon>Spermatophyta</taxon>
        <taxon>Magnoliopsida</taxon>
        <taxon>eudicotyledons</taxon>
        <taxon>Gunneridae</taxon>
        <taxon>Pentapetalae</taxon>
        <taxon>asterids</taxon>
        <taxon>lamiids</taxon>
        <taxon>Lamiales</taxon>
        <taxon>Plantaginaceae</taxon>
        <taxon>Cheloneae</taxon>
        <taxon>Penstemon</taxon>
    </lineage>
</organism>
<proteinExistence type="predicted"/>
<evidence type="ECO:0000313" key="2">
    <source>
        <dbReference type="Proteomes" id="UP001634393"/>
    </source>
</evidence>
<accession>A0ABD3SUJ3</accession>
<gene>
    <name evidence="1" type="ORF">ACJIZ3_017024</name>
</gene>
<dbReference type="Proteomes" id="UP001634393">
    <property type="component" value="Unassembled WGS sequence"/>
</dbReference>
<sequence>MVLSGAISWQFQGDCMSMIPTRNNKLKTKRVNTTKDGNLLNLLATARELHEKMRDEILVKFQEQGIQLVSLRNSENLQKNKPILPSHTPTRLYIKRATLYISLYLSLSLYICVCNSKVRYVYVILNFDMFEFSCSSHAL</sequence>
<comment type="caution">
    <text evidence="1">The sequence shown here is derived from an EMBL/GenBank/DDBJ whole genome shotgun (WGS) entry which is preliminary data.</text>
</comment>
<dbReference type="EMBL" id="JBJXBP010000005">
    <property type="protein sequence ID" value="KAL3828222.1"/>
    <property type="molecule type" value="Genomic_DNA"/>
</dbReference>
<dbReference type="AlphaFoldDB" id="A0ABD3SUJ3"/>